<keyword evidence="8 9" id="KW-0413">Isomerase</keyword>
<dbReference type="InterPro" id="IPR001240">
    <property type="entry name" value="PRAI_dom"/>
</dbReference>
<evidence type="ECO:0000313" key="11">
    <source>
        <dbReference type="EMBL" id="MFL2028597.1"/>
    </source>
</evidence>
<comment type="similarity">
    <text evidence="9">Belongs to the TrpF family.</text>
</comment>
<dbReference type="EMBL" id="JBGQPK010000007">
    <property type="protein sequence ID" value="MFL2028597.1"/>
    <property type="molecule type" value="Genomic_DNA"/>
</dbReference>
<comment type="catalytic activity">
    <reaction evidence="1 9">
        <text>N-(5-phospho-beta-D-ribosyl)anthranilate = 1-(2-carboxyphenylamino)-1-deoxy-D-ribulose 5-phosphate</text>
        <dbReference type="Rhea" id="RHEA:21540"/>
        <dbReference type="ChEBI" id="CHEBI:18277"/>
        <dbReference type="ChEBI" id="CHEBI:58613"/>
        <dbReference type="EC" id="5.3.1.24"/>
    </reaction>
</comment>
<evidence type="ECO:0000256" key="6">
    <source>
        <dbReference type="ARBA" id="ARBA00022822"/>
    </source>
</evidence>
<dbReference type="HAMAP" id="MF_00135">
    <property type="entry name" value="PRAI"/>
    <property type="match status" value="1"/>
</dbReference>
<dbReference type="RefSeq" id="WP_125549289.1">
    <property type="nucleotide sequence ID" value="NZ_JBGQPK010000007.1"/>
</dbReference>
<dbReference type="EC" id="5.3.1.24" evidence="3 9"/>
<evidence type="ECO:0000256" key="4">
    <source>
        <dbReference type="ARBA" id="ARBA00022272"/>
    </source>
</evidence>
<dbReference type="GO" id="GO:0016853">
    <property type="term" value="F:isomerase activity"/>
    <property type="evidence" value="ECO:0007669"/>
    <property type="project" value="UniProtKB-KW"/>
</dbReference>
<evidence type="ECO:0000256" key="9">
    <source>
        <dbReference type="HAMAP-Rule" id="MF_00135"/>
    </source>
</evidence>
<proteinExistence type="inferred from homology"/>
<reference evidence="11 12" key="1">
    <citation type="submission" date="2024-08" db="EMBL/GenBank/DDBJ databases">
        <authorList>
            <person name="Arias E."/>
        </authorList>
    </citation>
    <scope>NUCLEOTIDE SEQUENCE [LARGE SCALE GENOMIC DNA]</scope>
    <source>
        <strain evidence="11 12">FAM 25317</strain>
    </source>
</reference>
<accession>A0ABW8U9W0</accession>
<keyword evidence="12" id="KW-1185">Reference proteome</keyword>
<evidence type="ECO:0000256" key="8">
    <source>
        <dbReference type="ARBA" id="ARBA00023235"/>
    </source>
</evidence>
<protein>
    <recommendedName>
        <fullName evidence="4 9">N-(5'-phosphoribosyl)anthranilate isomerase</fullName>
        <shortName evidence="9">PRAI</shortName>
        <ecNumber evidence="3 9">5.3.1.24</ecNumber>
    </recommendedName>
</protein>
<dbReference type="SUPFAM" id="SSF51366">
    <property type="entry name" value="Ribulose-phoshate binding barrel"/>
    <property type="match status" value="1"/>
</dbReference>
<dbReference type="InterPro" id="IPR013785">
    <property type="entry name" value="Aldolase_TIM"/>
</dbReference>
<evidence type="ECO:0000256" key="5">
    <source>
        <dbReference type="ARBA" id="ARBA00022605"/>
    </source>
</evidence>
<dbReference type="Gene3D" id="3.20.20.70">
    <property type="entry name" value="Aldolase class I"/>
    <property type="match status" value="1"/>
</dbReference>
<keyword evidence="5 9" id="KW-0028">Amino-acid biosynthesis</keyword>
<name>A0ABW8U9W0_9LACO</name>
<dbReference type="Proteomes" id="UP001625389">
    <property type="component" value="Unassembled WGS sequence"/>
</dbReference>
<organism evidence="11 12">
    <name type="scientific">Loigolactobacillus zhaoyuanensis</name>
    <dbReference type="NCBI Taxonomy" id="2486017"/>
    <lineage>
        <taxon>Bacteria</taxon>
        <taxon>Bacillati</taxon>
        <taxon>Bacillota</taxon>
        <taxon>Bacilli</taxon>
        <taxon>Lactobacillales</taxon>
        <taxon>Lactobacillaceae</taxon>
        <taxon>Loigolactobacillus</taxon>
    </lineage>
</organism>
<sequence length="202" mass="21767">MTLVKICGLMQPADAEAVNQAQPDFAGFIFVAGKRRQISFAKAARIRQAIQPQIKTVGVFVDAPLPDMLAAVQQNIISVVQLHGHEPETTVQALQQAGAQVIQVQHQATLTSADYVLYDAAQPGSGKIFDWHQLPKQPPRLFFLAGGLNLTNIKTALTQVQPAGVDVSSGVETNGIKDSAKISAFVQAVRQFNLEVSRNAKN</sequence>
<evidence type="ECO:0000256" key="1">
    <source>
        <dbReference type="ARBA" id="ARBA00001164"/>
    </source>
</evidence>
<dbReference type="PANTHER" id="PTHR42894:SF1">
    <property type="entry name" value="N-(5'-PHOSPHORIBOSYL)ANTHRANILATE ISOMERASE"/>
    <property type="match status" value="1"/>
</dbReference>
<evidence type="ECO:0000256" key="7">
    <source>
        <dbReference type="ARBA" id="ARBA00023141"/>
    </source>
</evidence>
<dbReference type="InterPro" id="IPR044643">
    <property type="entry name" value="TrpF_fam"/>
</dbReference>
<dbReference type="InterPro" id="IPR011060">
    <property type="entry name" value="RibuloseP-bd_barrel"/>
</dbReference>
<keyword evidence="7 9" id="KW-0057">Aromatic amino acid biosynthesis</keyword>
<dbReference type="PANTHER" id="PTHR42894">
    <property type="entry name" value="N-(5'-PHOSPHORIBOSYL)ANTHRANILATE ISOMERASE"/>
    <property type="match status" value="1"/>
</dbReference>
<gene>
    <name evidence="9" type="primary">trpF</name>
    <name evidence="11" type="ORF">ACEN34_03095</name>
</gene>
<evidence type="ECO:0000256" key="2">
    <source>
        <dbReference type="ARBA" id="ARBA00004664"/>
    </source>
</evidence>
<evidence type="ECO:0000256" key="3">
    <source>
        <dbReference type="ARBA" id="ARBA00012572"/>
    </source>
</evidence>
<evidence type="ECO:0000259" key="10">
    <source>
        <dbReference type="Pfam" id="PF00697"/>
    </source>
</evidence>
<dbReference type="CDD" id="cd00405">
    <property type="entry name" value="PRAI"/>
    <property type="match status" value="1"/>
</dbReference>
<evidence type="ECO:0000313" key="12">
    <source>
        <dbReference type="Proteomes" id="UP001625389"/>
    </source>
</evidence>
<dbReference type="Pfam" id="PF00697">
    <property type="entry name" value="PRAI"/>
    <property type="match status" value="1"/>
</dbReference>
<keyword evidence="6 9" id="KW-0822">Tryptophan biosynthesis</keyword>
<comment type="caution">
    <text evidence="11">The sequence shown here is derived from an EMBL/GenBank/DDBJ whole genome shotgun (WGS) entry which is preliminary data.</text>
</comment>
<feature type="domain" description="N-(5'phosphoribosyl) anthranilate isomerase (PRAI)" evidence="10">
    <location>
        <begin position="4"/>
        <end position="188"/>
    </location>
</feature>
<comment type="pathway">
    <text evidence="2 9">Amino-acid biosynthesis; L-tryptophan biosynthesis; L-tryptophan from chorismate: step 3/5.</text>
</comment>